<reference evidence="3" key="1">
    <citation type="journal article" date="2023" name="Front. Mar. Sci.">
        <title>A new Merluccius polli reference genome to investigate the effects of global change in West African waters.</title>
        <authorList>
            <person name="Mateo J.L."/>
            <person name="Blanco-Fernandez C."/>
            <person name="Garcia-Vazquez E."/>
            <person name="Machado-Schiaffino G."/>
        </authorList>
    </citation>
    <scope>NUCLEOTIDE SEQUENCE</scope>
    <source>
        <strain evidence="3">C29</strain>
        <tissue evidence="3">Fin</tissue>
    </source>
</reference>
<evidence type="ECO:0000313" key="3">
    <source>
        <dbReference type="EMBL" id="KAK0147153.1"/>
    </source>
</evidence>
<gene>
    <name evidence="3" type="ORF">N1851_013507</name>
</gene>
<accession>A0AA47P4B1</accession>
<comment type="caution">
    <text evidence="3">The sequence shown here is derived from an EMBL/GenBank/DDBJ whole genome shotgun (WGS) entry which is preliminary data.</text>
</comment>
<dbReference type="Proteomes" id="UP001174136">
    <property type="component" value="Unassembled WGS sequence"/>
</dbReference>
<protein>
    <submittedName>
        <fullName evidence="3">Uncharacterized protein</fullName>
    </submittedName>
</protein>
<evidence type="ECO:0000313" key="4">
    <source>
        <dbReference type="Proteomes" id="UP001174136"/>
    </source>
</evidence>
<keyword evidence="1" id="KW-1133">Transmembrane helix</keyword>
<feature type="transmembrane region" description="Helical" evidence="1">
    <location>
        <begin position="47"/>
        <end position="64"/>
    </location>
</feature>
<proteinExistence type="predicted"/>
<sequence>MAPPPCARITCYLVALTLAHVVAVTGQDTKTVSVSHLQVVSDELKFRTLFLPAMACLCYFLAVYKLRFAGQLPDNWAIFGHVVWEWKAKRTPKSVRCGLETRCAQGTPFGLPTTLQTDKIHAYS</sequence>
<keyword evidence="4" id="KW-1185">Reference proteome</keyword>
<feature type="signal peptide" evidence="2">
    <location>
        <begin position="1"/>
        <end position="26"/>
    </location>
</feature>
<dbReference type="EMBL" id="JAOPHQ010002348">
    <property type="protein sequence ID" value="KAK0147153.1"/>
    <property type="molecule type" value="Genomic_DNA"/>
</dbReference>
<organism evidence="3 4">
    <name type="scientific">Merluccius polli</name>
    <name type="common">Benguela hake</name>
    <name type="synonym">Merluccius cadenati</name>
    <dbReference type="NCBI Taxonomy" id="89951"/>
    <lineage>
        <taxon>Eukaryota</taxon>
        <taxon>Metazoa</taxon>
        <taxon>Chordata</taxon>
        <taxon>Craniata</taxon>
        <taxon>Vertebrata</taxon>
        <taxon>Euteleostomi</taxon>
        <taxon>Actinopterygii</taxon>
        <taxon>Neopterygii</taxon>
        <taxon>Teleostei</taxon>
        <taxon>Neoteleostei</taxon>
        <taxon>Acanthomorphata</taxon>
        <taxon>Zeiogadaria</taxon>
        <taxon>Gadariae</taxon>
        <taxon>Gadiformes</taxon>
        <taxon>Gadoidei</taxon>
        <taxon>Merlucciidae</taxon>
        <taxon>Merluccius</taxon>
    </lineage>
</organism>
<keyword evidence="1" id="KW-0812">Transmembrane</keyword>
<name>A0AA47P4B1_MERPO</name>
<dbReference type="AlphaFoldDB" id="A0AA47P4B1"/>
<evidence type="ECO:0000256" key="1">
    <source>
        <dbReference type="SAM" id="Phobius"/>
    </source>
</evidence>
<evidence type="ECO:0000256" key="2">
    <source>
        <dbReference type="SAM" id="SignalP"/>
    </source>
</evidence>
<keyword evidence="1" id="KW-0472">Membrane</keyword>
<feature type="chain" id="PRO_5041447641" evidence="2">
    <location>
        <begin position="27"/>
        <end position="124"/>
    </location>
</feature>
<keyword evidence="2" id="KW-0732">Signal</keyword>